<name>A0A562J170_9GAMM</name>
<feature type="transmembrane region" description="Helical" evidence="8">
    <location>
        <begin position="79"/>
        <end position="99"/>
    </location>
</feature>
<dbReference type="CDD" id="cd06550">
    <property type="entry name" value="TM_ABC_iron-siderophores_like"/>
    <property type="match status" value="1"/>
</dbReference>
<evidence type="ECO:0000256" key="5">
    <source>
        <dbReference type="ARBA" id="ARBA00022692"/>
    </source>
</evidence>
<sequence>MGHWVRLRGWINERLVGRSVGLSLLLLLVLVSTLVALGSGRYAVGFWNTLEFFGTTLGLAQMEADQFELLYSVLIEIRLPRVLAALLLGAALAASGAAFQGVFRNPLVSPNLLGVLSGSAFGAVLGMLLGGGWLVVQLMAFVFGLIAVALALSIAHTFGKGSLIMLVLGGILSSALFAALVSTLKYVADPYNELPVITLWLMGSLASVDLDEILWAAIPMGLTMLLLCLSGRWLDALAMGDDEARTLGVPVTLVRYGVIAGAALLGALTVSLAGMIGWIGLIVPHIARLICGPSQCRVLPVSILLGASFLVWADLLARSLTDSEIPIGIVTELLGIPVFLLVLRRTRKSWES</sequence>
<evidence type="ECO:0000256" key="7">
    <source>
        <dbReference type="ARBA" id="ARBA00023136"/>
    </source>
</evidence>
<keyword evidence="3" id="KW-0813">Transport</keyword>
<keyword evidence="10" id="KW-1185">Reference proteome</keyword>
<reference evidence="9 10" key="1">
    <citation type="submission" date="2019-07" db="EMBL/GenBank/DDBJ databases">
        <title>Genomic Encyclopedia of Type Strains, Phase I: the one thousand microbial genomes (KMG-I) project.</title>
        <authorList>
            <person name="Kyrpides N."/>
        </authorList>
    </citation>
    <scope>NUCLEOTIDE SEQUENCE [LARGE SCALE GENOMIC DNA]</scope>
    <source>
        <strain evidence="9 10">DSM 375</strain>
    </source>
</reference>
<protein>
    <submittedName>
        <fullName evidence="9">Iron complex transport system permease protein</fullName>
    </submittedName>
</protein>
<keyword evidence="6 8" id="KW-1133">Transmembrane helix</keyword>
<dbReference type="InterPro" id="IPR000522">
    <property type="entry name" value="ABC_transptr_permease_BtuC"/>
</dbReference>
<dbReference type="GO" id="GO:0005886">
    <property type="term" value="C:plasma membrane"/>
    <property type="evidence" value="ECO:0007669"/>
    <property type="project" value="UniProtKB-SubCell"/>
</dbReference>
<evidence type="ECO:0000256" key="8">
    <source>
        <dbReference type="SAM" id="Phobius"/>
    </source>
</evidence>
<feature type="transmembrane region" description="Helical" evidence="8">
    <location>
        <begin position="213"/>
        <end position="234"/>
    </location>
</feature>
<feature type="transmembrane region" description="Helical" evidence="8">
    <location>
        <begin position="135"/>
        <end position="155"/>
    </location>
</feature>
<dbReference type="FunFam" id="1.10.3470.10:FF:000001">
    <property type="entry name" value="Vitamin B12 ABC transporter permease BtuC"/>
    <property type="match status" value="1"/>
</dbReference>
<evidence type="ECO:0000313" key="9">
    <source>
        <dbReference type="EMBL" id="TWH76545.1"/>
    </source>
</evidence>
<feature type="transmembrane region" description="Helical" evidence="8">
    <location>
        <begin position="20"/>
        <end position="44"/>
    </location>
</feature>
<dbReference type="PANTHER" id="PTHR30472">
    <property type="entry name" value="FERRIC ENTEROBACTIN TRANSPORT SYSTEM PERMEASE PROTEIN"/>
    <property type="match status" value="1"/>
</dbReference>
<comment type="caution">
    <text evidence="9">The sequence shown here is derived from an EMBL/GenBank/DDBJ whole genome shotgun (WGS) entry which is preliminary data.</text>
</comment>
<dbReference type="EMBL" id="VLKG01000002">
    <property type="protein sequence ID" value="TWH76545.1"/>
    <property type="molecule type" value="Genomic_DNA"/>
</dbReference>
<dbReference type="InterPro" id="IPR037294">
    <property type="entry name" value="ABC_BtuC-like"/>
</dbReference>
<dbReference type="PANTHER" id="PTHR30472:SF70">
    <property type="entry name" value="MOLYBDATE IMPORT SYSTEM PERMEASE PROTEIN MOLB"/>
    <property type="match status" value="1"/>
</dbReference>
<evidence type="ECO:0000256" key="4">
    <source>
        <dbReference type="ARBA" id="ARBA00022475"/>
    </source>
</evidence>
<evidence type="ECO:0000256" key="6">
    <source>
        <dbReference type="ARBA" id="ARBA00022989"/>
    </source>
</evidence>
<dbReference type="Pfam" id="PF01032">
    <property type="entry name" value="FecCD"/>
    <property type="match status" value="1"/>
</dbReference>
<feature type="transmembrane region" description="Helical" evidence="8">
    <location>
        <begin position="111"/>
        <end position="129"/>
    </location>
</feature>
<dbReference type="AlphaFoldDB" id="A0A562J170"/>
<keyword evidence="5 8" id="KW-0812">Transmembrane</keyword>
<feature type="transmembrane region" description="Helical" evidence="8">
    <location>
        <begin position="325"/>
        <end position="343"/>
    </location>
</feature>
<evidence type="ECO:0000256" key="2">
    <source>
        <dbReference type="ARBA" id="ARBA00007935"/>
    </source>
</evidence>
<keyword evidence="4" id="KW-1003">Cell membrane</keyword>
<evidence type="ECO:0000256" key="1">
    <source>
        <dbReference type="ARBA" id="ARBA00004651"/>
    </source>
</evidence>
<gene>
    <name evidence="9" type="ORF">LX59_00585</name>
</gene>
<feature type="transmembrane region" description="Helical" evidence="8">
    <location>
        <begin position="162"/>
        <end position="184"/>
    </location>
</feature>
<dbReference type="GO" id="GO:0022857">
    <property type="term" value="F:transmembrane transporter activity"/>
    <property type="evidence" value="ECO:0007669"/>
    <property type="project" value="InterPro"/>
</dbReference>
<evidence type="ECO:0000256" key="3">
    <source>
        <dbReference type="ARBA" id="ARBA00022448"/>
    </source>
</evidence>
<dbReference type="GO" id="GO:0033214">
    <property type="term" value="P:siderophore-iron import into cell"/>
    <property type="evidence" value="ECO:0007669"/>
    <property type="project" value="TreeGrafter"/>
</dbReference>
<dbReference type="SUPFAM" id="SSF81345">
    <property type="entry name" value="ABC transporter involved in vitamin B12 uptake, BtuC"/>
    <property type="match status" value="1"/>
</dbReference>
<feature type="transmembrane region" description="Helical" evidence="8">
    <location>
        <begin position="295"/>
        <end position="313"/>
    </location>
</feature>
<dbReference type="RefSeq" id="WP_144570343.1">
    <property type="nucleotide sequence ID" value="NZ_VLKG01000002.1"/>
</dbReference>
<feature type="transmembrane region" description="Helical" evidence="8">
    <location>
        <begin position="254"/>
        <end position="283"/>
    </location>
</feature>
<dbReference type="Gene3D" id="1.10.3470.10">
    <property type="entry name" value="ABC transporter involved in vitamin B12 uptake, BtuC"/>
    <property type="match status" value="1"/>
</dbReference>
<comment type="similarity">
    <text evidence="2">Belongs to the binding-protein-dependent transport system permease family. FecCD subfamily.</text>
</comment>
<dbReference type="OrthoDB" id="9055647at2"/>
<organism evidence="9 10">
    <name type="scientific">Azomonas agilis</name>
    <dbReference type="NCBI Taxonomy" id="116849"/>
    <lineage>
        <taxon>Bacteria</taxon>
        <taxon>Pseudomonadati</taxon>
        <taxon>Pseudomonadota</taxon>
        <taxon>Gammaproteobacteria</taxon>
        <taxon>Pseudomonadales</taxon>
        <taxon>Pseudomonadaceae</taxon>
        <taxon>Azomonas</taxon>
    </lineage>
</organism>
<comment type="subcellular location">
    <subcellularLocation>
        <location evidence="1">Cell membrane</location>
        <topology evidence="1">Multi-pass membrane protein</topology>
    </subcellularLocation>
</comment>
<evidence type="ECO:0000313" key="10">
    <source>
        <dbReference type="Proteomes" id="UP000319627"/>
    </source>
</evidence>
<dbReference type="Proteomes" id="UP000319627">
    <property type="component" value="Unassembled WGS sequence"/>
</dbReference>
<proteinExistence type="inferred from homology"/>
<accession>A0A562J170</accession>
<keyword evidence="7 8" id="KW-0472">Membrane</keyword>